<dbReference type="SUPFAM" id="SSF160909">
    <property type="entry name" value="ATP12-like"/>
    <property type="match status" value="1"/>
</dbReference>
<evidence type="ECO:0000256" key="5">
    <source>
        <dbReference type="ARBA" id="ARBA00023186"/>
    </source>
</evidence>
<dbReference type="Pfam" id="PF07542">
    <property type="entry name" value="ATP12"/>
    <property type="match status" value="1"/>
</dbReference>
<organism evidence="6 7">
    <name type="scientific">Desmophyllum pertusum</name>
    <dbReference type="NCBI Taxonomy" id="174260"/>
    <lineage>
        <taxon>Eukaryota</taxon>
        <taxon>Metazoa</taxon>
        <taxon>Cnidaria</taxon>
        <taxon>Anthozoa</taxon>
        <taxon>Hexacorallia</taxon>
        <taxon>Scleractinia</taxon>
        <taxon>Caryophylliina</taxon>
        <taxon>Caryophylliidae</taxon>
        <taxon>Desmophyllum</taxon>
    </lineage>
</organism>
<proteinExistence type="inferred from homology"/>
<dbReference type="PANTHER" id="PTHR21013:SF10">
    <property type="entry name" value="ATP SYNTHASE MITOCHONDRIAL F1 COMPLEX ASSEMBLY FACTOR 2"/>
    <property type="match status" value="1"/>
</dbReference>
<protein>
    <submittedName>
        <fullName evidence="6">ATP synthase mitochondrial F1 complex assembly factor 2</fullName>
    </submittedName>
</protein>
<gene>
    <name evidence="6" type="primary">ATPAF2</name>
    <name evidence="6" type="ORF">OS493_030440</name>
</gene>
<name>A0A9W9YZ37_9CNID</name>
<dbReference type="Gene3D" id="3.30.2180.10">
    <property type="entry name" value="ATP12-like"/>
    <property type="match status" value="1"/>
</dbReference>
<comment type="subcellular location">
    <subcellularLocation>
        <location evidence="1">Mitochondrion</location>
    </subcellularLocation>
</comment>
<reference evidence="6" key="1">
    <citation type="submission" date="2023-01" db="EMBL/GenBank/DDBJ databases">
        <title>Genome assembly of the deep-sea coral Lophelia pertusa.</title>
        <authorList>
            <person name="Herrera S."/>
            <person name="Cordes E."/>
        </authorList>
    </citation>
    <scope>NUCLEOTIDE SEQUENCE</scope>
    <source>
        <strain evidence="6">USNM1676648</strain>
        <tissue evidence="6">Polyp</tissue>
    </source>
</reference>
<dbReference type="OrthoDB" id="5673at2759"/>
<comment type="similarity">
    <text evidence="2">Belongs to the ATP12 family.</text>
</comment>
<keyword evidence="3" id="KW-0809">Transit peptide</keyword>
<dbReference type="InterPro" id="IPR023335">
    <property type="entry name" value="ATP12_ortho_dom_sf"/>
</dbReference>
<dbReference type="AlphaFoldDB" id="A0A9W9YZ37"/>
<dbReference type="InterPro" id="IPR042272">
    <property type="entry name" value="ATP12_ATP_synth-F1-assembly_N"/>
</dbReference>
<evidence type="ECO:0000313" key="7">
    <source>
        <dbReference type="Proteomes" id="UP001163046"/>
    </source>
</evidence>
<accession>A0A9W9YZ37</accession>
<keyword evidence="7" id="KW-1185">Reference proteome</keyword>
<evidence type="ECO:0000256" key="2">
    <source>
        <dbReference type="ARBA" id="ARBA00008231"/>
    </source>
</evidence>
<dbReference type="Proteomes" id="UP001163046">
    <property type="component" value="Unassembled WGS sequence"/>
</dbReference>
<dbReference type="GO" id="GO:0033615">
    <property type="term" value="P:mitochondrial proton-transporting ATP synthase complex assembly"/>
    <property type="evidence" value="ECO:0007669"/>
    <property type="project" value="TreeGrafter"/>
</dbReference>
<evidence type="ECO:0000313" key="6">
    <source>
        <dbReference type="EMBL" id="KAJ7370688.1"/>
    </source>
</evidence>
<evidence type="ECO:0000256" key="3">
    <source>
        <dbReference type="ARBA" id="ARBA00022946"/>
    </source>
</evidence>
<dbReference type="EMBL" id="MU826858">
    <property type="protein sequence ID" value="KAJ7370688.1"/>
    <property type="molecule type" value="Genomic_DNA"/>
</dbReference>
<keyword evidence="4" id="KW-0496">Mitochondrion</keyword>
<dbReference type="PANTHER" id="PTHR21013">
    <property type="entry name" value="ATP SYNTHASE MITOCHONDRIAL F1 COMPLEX ASSEMBLY FACTOR 2/ATP12 PROTEIN, MITOCHONDRIAL PRECURSOR"/>
    <property type="match status" value="1"/>
</dbReference>
<evidence type="ECO:0000256" key="4">
    <source>
        <dbReference type="ARBA" id="ARBA00023128"/>
    </source>
</evidence>
<evidence type="ECO:0000256" key="1">
    <source>
        <dbReference type="ARBA" id="ARBA00004173"/>
    </source>
</evidence>
<dbReference type="InterPro" id="IPR011419">
    <property type="entry name" value="ATP12_ATP_synth-F1-assembly"/>
</dbReference>
<comment type="caution">
    <text evidence="6">The sequence shown here is derived from an EMBL/GenBank/DDBJ whole genome shotgun (WGS) entry which is preliminary data.</text>
</comment>
<sequence length="258" mass="29293">MGGRKQVRDTLHCRYKEKKRFYNKAGIEEAEGGYQITVDNKKVKTPAGNPLVVPSKPLAMAVSVEWNSQVETIKPANMHLTSLSNTVIDNPRTRTHDEQVSDVLEFLSSDSICFYADEPEELVSLQKKEWQPIMEWFNKKYAVYVEPSRGLVPVAIPNAAEEQLKAHLTPLDTWSLTGLEFAVETLKSFILSMALIDNHLTVETAVYLSRLEVEFQISRWGSVEWAHDLDRMETRSRVATAALFYSLNNRDRTLSASS</sequence>
<keyword evidence="5" id="KW-0143">Chaperone</keyword>
<dbReference type="Gene3D" id="1.10.3580.10">
    <property type="entry name" value="ATP12 ATPase"/>
    <property type="match status" value="1"/>
</dbReference>
<dbReference type="GO" id="GO:0005739">
    <property type="term" value="C:mitochondrion"/>
    <property type="evidence" value="ECO:0007669"/>
    <property type="project" value="UniProtKB-SubCell"/>
</dbReference>